<dbReference type="EMBL" id="CAJNOV010008901">
    <property type="protein sequence ID" value="CAF1342796.1"/>
    <property type="molecule type" value="Genomic_DNA"/>
</dbReference>
<proteinExistence type="predicted"/>
<dbReference type="Proteomes" id="UP000663887">
    <property type="component" value="Unassembled WGS sequence"/>
</dbReference>
<dbReference type="EMBL" id="CAJNOW010001916">
    <property type="protein sequence ID" value="CAF1336157.1"/>
    <property type="molecule type" value="Genomic_DNA"/>
</dbReference>
<gene>
    <name evidence="12" type="ORF">BYL167_LOCUS17277</name>
    <name evidence="6" type="ORF">CJN711_LOCUS19016</name>
    <name evidence="11" type="ORF">GIL414_LOCUS9164</name>
    <name evidence="5" type="ORF">KQP761_LOCUS6502</name>
    <name evidence="7" type="ORF">MBJ925_LOCUS2918</name>
    <name evidence="13" type="ORF">OVN521_LOCUS23217</name>
    <name evidence="10" type="ORF">SMN809_LOCUS4372</name>
    <name evidence="14" type="ORF">UXM345_LOCUS28172</name>
    <name evidence="9" type="ORF">WKI299_LOCUS25588</name>
    <name evidence="8" type="ORF">XDN619_LOCUS21914</name>
</gene>
<dbReference type="Proteomes" id="UP000663824">
    <property type="component" value="Unassembled WGS sequence"/>
</dbReference>
<evidence type="ECO:0000259" key="4">
    <source>
        <dbReference type="Pfam" id="PF14988"/>
    </source>
</evidence>
<dbReference type="Proteomes" id="UP000663855">
    <property type="component" value="Unassembled WGS sequence"/>
</dbReference>
<feature type="domain" description="DUF4515" evidence="4">
    <location>
        <begin position="70"/>
        <end position="252"/>
    </location>
</feature>
<evidence type="ECO:0000313" key="12">
    <source>
        <dbReference type="EMBL" id="CAF4066700.1"/>
    </source>
</evidence>
<evidence type="ECO:0000256" key="1">
    <source>
        <dbReference type="ARBA" id="ARBA00023054"/>
    </source>
</evidence>
<evidence type="ECO:0000313" key="11">
    <source>
        <dbReference type="EMBL" id="CAF3952526.1"/>
    </source>
</evidence>
<dbReference type="Proteomes" id="UP000681967">
    <property type="component" value="Unassembled WGS sequence"/>
</dbReference>
<evidence type="ECO:0000313" key="10">
    <source>
        <dbReference type="EMBL" id="CAF3857627.1"/>
    </source>
</evidence>
<dbReference type="Proteomes" id="UP000676336">
    <property type="component" value="Unassembled WGS sequence"/>
</dbReference>
<evidence type="ECO:0000313" key="5">
    <source>
        <dbReference type="EMBL" id="CAF1336157.1"/>
    </source>
</evidence>
<dbReference type="PANTHER" id="PTHR14845">
    <property type="entry name" value="COILED-COIL DOMAIN-CONTAINING 166"/>
    <property type="match status" value="1"/>
</dbReference>
<dbReference type="EMBL" id="CAJNRF010011033">
    <property type="protein sequence ID" value="CAF2127268.1"/>
    <property type="molecule type" value="Genomic_DNA"/>
</dbReference>
<dbReference type="Pfam" id="PF14988">
    <property type="entry name" value="DUF4515"/>
    <property type="match status" value="1"/>
</dbReference>
<dbReference type="EMBL" id="CAJOBH010006801">
    <property type="protein sequence ID" value="CAF4066700.1"/>
    <property type="molecule type" value="Genomic_DNA"/>
</dbReference>
<evidence type="ECO:0000313" key="15">
    <source>
        <dbReference type="Proteomes" id="UP000663855"/>
    </source>
</evidence>
<dbReference type="EMBL" id="CAJOBG010005206">
    <property type="protein sequence ID" value="CAF4143783.1"/>
    <property type="molecule type" value="Genomic_DNA"/>
</dbReference>
<evidence type="ECO:0000256" key="2">
    <source>
        <dbReference type="SAM" id="Coils"/>
    </source>
</evidence>
<evidence type="ECO:0000313" key="14">
    <source>
        <dbReference type="EMBL" id="CAF4204077.1"/>
    </source>
</evidence>
<dbReference type="InterPro" id="IPR032777">
    <property type="entry name" value="DUF4515"/>
</dbReference>
<dbReference type="Proteomes" id="UP000663842">
    <property type="component" value="Unassembled WGS sequence"/>
</dbReference>
<protein>
    <recommendedName>
        <fullName evidence="4">DUF4515 domain-containing protein</fullName>
    </recommendedName>
</protein>
<comment type="caution">
    <text evidence="6">The sequence shown here is derived from an EMBL/GenBank/DDBJ whole genome shotgun (WGS) entry which is preliminary data.</text>
</comment>
<dbReference type="EMBL" id="CAJNRE010000182">
    <property type="protein sequence ID" value="CAF1923664.1"/>
    <property type="molecule type" value="Genomic_DNA"/>
</dbReference>
<name>A0A815GU40_9BILA</name>
<dbReference type="OrthoDB" id="2129492at2759"/>
<dbReference type="EMBL" id="CAJOBJ010003079">
    <property type="protein sequence ID" value="CAF3952526.1"/>
    <property type="molecule type" value="Genomic_DNA"/>
</dbReference>
<dbReference type="EMBL" id="CAJOBF010006361">
    <property type="protein sequence ID" value="CAF4204077.1"/>
    <property type="molecule type" value="Genomic_DNA"/>
</dbReference>
<keyword evidence="1 2" id="KW-0175">Coiled coil</keyword>
<feature type="compositionally biased region" description="Basic residues" evidence="3">
    <location>
        <begin position="1"/>
        <end position="16"/>
    </location>
</feature>
<evidence type="ECO:0000313" key="9">
    <source>
        <dbReference type="EMBL" id="CAF2127268.1"/>
    </source>
</evidence>
<dbReference type="Proteomes" id="UP000663856">
    <property type="component" value="Unassembled WGS sequence"/>
</dbReference>
<evidence type="ECO:0000313" key="7">
    <source>
        <dbReference type="EMBL" id="CAF1923664.1"/>
    </source>
</evidence>
<dbReference type="Proteomes" id="UP000681720">
    <property type="component" value="Unassembled WGS sequence"/>
</dbReference>
<evidence type="ECO:0000313" key="6">
    <source>
        <dbReference type="EMBL" id="CAF1342796.1"/>
    </source>
</evidence>
<organism evidence="6 15">
    <name type="scientific">Rotaria magnacalcarata</name>
    <dbReference type="NCBI Taxonomy" id="392030"/>
    <lineage>
        <taxon>Eukaryota</taxon>
        <taxon>Metazoa</taxon>
        <taxon>Spiralia</taxon>
        <taxon>Gnathifera</taxon>
        <taxon>Rotifera</taxon>
        <taxon>Eurotatoria</taxon>
        <taxon>Bdelloidea</taxon>
        <taxon>Philodinida</taxon>
        <taxon>Philodinidae</taxon>
        <taxon>Rotaria</taxon>
    </lineage>
</organism>
<evidence type="ECO:0000313" key="16">
    <source>
        <dbReference type="Proteomes" id="UP000663866"/>
    </source>
</evidence>
<evidence type="ECO:0000313" key="8">
    <source>
        <dbReference type="EMBL" id="CAF2117489.1"/>
    </source>
</evidence>
<accession>A0A815GU40</accession>
<feature type="compositionally biased region" description="Basic and acidic residues" evidence="3">
    <location>
        <begin position="17"/>
        <end position="30"/>
    </location>
</feature>
<evidence type="ECO:0000313" key="13">
    <source>
        <dbReference type="EMBL" id="CAF4143783.1"/>
    </source>
</evidence>
<dbReference type="PANTHER" id="PTHR14845:SF0">
    <property type="entry name" value="DUF4515 DOMAIN-CONTAINING PROTEIN"/>
    <property type="match status" value="1"/>
</dbReference>
<dbReference type="EMBL" id="CAJNRG010009871">
    <property type="protein sequence ID" value="CAF2117489.1"/>
    <property type="molecule type" value="Genomic_DNA"/>
</dbReference>
<evidence type="ECO:0000256" key="3">
    <source>
        <dbReference type="SAM" id="MobiDB-lite"/>
    </source>
</evidence>
<dbReference type="Proteomes" id="UP000663834">
    <property type="component" value="Unassembled WGS sequence"/>
</dbReference>
<feature type="coiled-coil region" evidence="2">
    <location>
        <begin position="96"/>
        <end position="201"/>
    </location>
</feature>
<feature type="region of interest" description="Disordered" evidence="3">
    <location>
        <begin position="1"/>
        <end position="30"/>
    </location>
</feature>
<dbReference type="Proteomes" id="UP000663866">
    <property type="component" value="Unassembled WGS sequence"/>
</dbReference>
<dbReference type="AlphaFoldDB" id="A0A815GU40"/>
<sequence length="285" mass="34177">MPPKGKKGNAGKKKSKEKQEYLRPTEKETALQTELDKKVQALTELKLRAHAVEEENHWLTDEAKKVRIEMNEYMHFMSKKTNLRQTKIVTLTDYHRKEIDDINRDKENMIKEYQQKKEEARSQLIQKEQVLLEVKDELETMNEYKELRDQQNEEIKRLQHEIVRIRVEHVNQISRMKSTFERELQQQRTSENTKVEEIRRQADKEAEQFLYDQSLSIQNENMELRKALQGILNRTHLLSNLKHRLEEEQLQLINRIKLTTDLRKIRLDKVSPSVPDDSSKMVSYK</sequence>
<keyword evidence="16" id="KW-1185">Reference proteome</keyword>
<dbReference type="EMBL" id="CAJOBI010001000">
    <property type="protein sequence ID" value="CAF3857627.1"/>
    <property type="molecule type" value="Genomic_DNA"/>
</dbReference>
<reference evidence="6" key="1">
    <citation type="submission" date="2021-02" db="EMBL/GenBank/DDBJ databases">
        <authorList>
            <person name="Nowell W R."/>
        </authorList>
    </citation>
    <scope>NUCLEOTIDE SEQUENCE</scope>
</reference>